<feature type="transmembrane region" description="Helical" evidence="5">
    <location>
        <begin position="879"/>
        <end position="899"/>
    </location>
</feature>
<dbReference type="InterPro" id="IPR044817">
    <property type="entry name" value="SBP-like"/>
</dbReference>
<feature type="transmembrane region" description="Helical" evidence="5">
    <location>
        <begin position="908"/>
        <end position="924"/>
    </location>
</feature>
<evidence type="ECO:0000256" key="2">
    <source>
        <dbReference type="ARBA" id="ARBA00022771"/>
    </source>
</evidence>
<feature type="region of interest" description="Disordered" evidence="4">
    <location>
        <begin position="167"/>
        <end position="189"/>
    </location>
</feature>
<protein>
    <submittedName>
        <fullName evidence="7">Squamosa promoter-binding-like protein 12-like</fullName>
    </submittedName>
</protein>
<keyword evidence="5" id="KW-0472">Membrane</keyword>
<gene>
    <name evidence="7" type="ORF">TSPGSL018_19502</name>
</gene>
<feature type="transmembrane region" description="Helical" evidence="5">
    <location>
        <begin position="999"/>
        <end position="1028"/>
    </location>
</feature>
<dbReference type="SUPFAM" id="SSF103612">
    <property type="entry name" value="SBT domain"/>
    <property type="match status" value="1"/>
</dbReference>
<reference evidence="7" key="1">
    <citation type="submission" date="2014-05" db="EMBL/GenBank/DDBJ databases">
        <title>The transcriptome of the halophilic microalga Tetraselmis sp. GSL018 isolated from the Great Salt Lake, Utah.</title>
        <authorList>
            <person name="Jinkerson R.E."/>
            <person name="D'Adamo S."/>
            <person name="Posewitz M.C."/>
        </authorList>
    </citation>
    <scope>NUCLEOTIDE SEQUENCE</scope>
    <source>
        <strain evidence="7">GSL018</strain>
    </source>
</reference>
<evidence type="ECO:0000256" key="3">
    <source>
        <dbReference type="ARBA" id="ARBA00022833"/>
    </source>
</evidence>
<proteinExistence type="predicted"/>
<dbReference type="GO" id="GO:0003677">
    <property type="term" value="F:DNA binding"/>
    <property type="evidence" value="ECO:0007669"/>
    <property type="project" value="InterPro"/>
</dbReference>
<dbReference type="InterPro" id="IPR004333">
    <property type="entry name" value="SBP_dom"/>
</dbReference>
<accession>A0A061QZJ1</accession>
<dbReference type="GO" id="GO:0005634">
    <property type="term" value="C:nucleus"/>
    <property type="evidence" value="ECO:0007669"/>
    <property type="project" value="InterPro"/>
</dbReference>
<keyword evidence="5" id="KW-0812">Transmembrane</keyword>
<evidence type="ECO:0000256" key="5">
    <source>
        <dbReference type="SAM" id="Phobius"/>
    </source>
</evidence>
<evidence type="ECO:0000256" key="4">
    <source>
        <dbReference type="SAM" id="MobiDB-lite"/>
    </source>
</evidence>
<sequence>MFVCQVPSCRKQRVSLKDFNLRCRVCTVHTRAEYVLFGDTPLRFCQQCNKFQPLEDFDGTKRTCKEKLQLHNSRRRQRRKVLQNCVTLKKRTAVRLQPIFCREERPDEEADYQRLADPDIEFANSQGSGLNCYDMLTKQDKLRPTPEEANQGLKKTSSFASVNRVDPFKTDELSSPAGTARLGSGNLDTSQVTANTNLQIPRHDSLTQEQKVQKCSNFSDCPMPQSMSGCYSDPPLQSQGKARWQCVEAWQRSQPLLGPDLCGRDPTNTELRAVYGLGESFEEDTAALHVCVGPGCHHCRAAGRETACGGHWLGYRQGLCWVDGSRIVPLREEHLVSLAVKIDDITPGEMPHDLFDRFTSIMQSAAEDMLGYIRPGCVHLTVDGVLAGGAAAEVDRVISTLPRRAEEALLLDPALPWAQGRAVVALPSGCRAVSSGGRLSVCGAPRGAALSLASVPLASSDSTIKVSVQGWQDATRPVVLCRRDGFYIQSEAETVEPTPDGAIITVRLPSDLRGLFWVEAIDDVDGGGFQRSGSAPSLATDSESVAAELRGFEAGPRPITTPQAAALLKDVEAAIDEGAASGGASESARERVAHVAASRGCAALLCRCTGALAREFGPSEVPRRWPQLLRRALQSGERKTVLEAVRYFASDGCRSCWFETDDDGLTVLHWAVLCCCGDLVQEIRRSCRFAEEAWVSAPASSALMGLTPAETSEDRARFLRAVFGSDSMPREGGGVAPSPAAHLARDQQAGSSGSTGCVGCCGQRLFFGCYPLLAALFALAAQIGPNSYLVQLALALGLACAAGHFLASGFPRLLLALHGRLNALCRGATAISPSHLCFLDAQTDNSYLSYWHGRVVRYDRFILLLFLGKVLGYMAKADATWLVLWSSPASMLLLWRCIFGQRVEQREWSNIVLAGYSFLCYFYGSTFEAKDQALDPERLLSTKSLLSQTASAALIALQYAIVYPYRLKWCAIASAICAASVACGMSLRVLAIAPPQPSLGFWLESCLLLVVAPTMWAAAGSQLGAYLVERCRMSTFLKSLGKAD</sequence>
<keyword evidence="3" id="KW-0862">Zinc</keyword>
<evidence type="ECO:0000313" key="7">
    <source>
        <dbReference type="EMBL" id="JAC63899.1"/>
    </source>
</evidence>
<dbReference type="PANTHER" id="PTHR31251:SF169">
    <property type="entry name" value="SQUAMOSA PROMOTER-BINDING-LIKE PROTEIN 8"/>
    <property type="match status" value="1"/>
</dbReference>
<evidence type="ECO:0000259" key="6">
    <source>
        <dbReference type="PROSITE" id="PS51141"/>
    </source>
</evidence>
<dbReference type="PANTHER" id="PTHR31251">
    <property type="entry name" value="SQUAMOSA PROMOTER-BINDING-LIKE PROTEIN 4"/>
    <property type="match status" value="1"/>
</dbReference>
<feature type="transmembrane region" description="Helical" evidence="5">
    <location>
        <begin position="944"/>
        <end position="962"/>
    </location>
</feature>
<dbReference type="Pfam" id="PF03110">
    <property type="entry name" value="SBP"/>
    <property type="match status" value="1"/>
</dbReference>
<dbReference type="Gene3D" id="4.10.1100.10">
    <property type="entry name" value="Transcription factor, SBP-box domain"/>
    <property type="match status" value="1"/>
</dbReference>
<dbReference type="EMBL" id="GBEZ01022963">
    <property type="protein sequence ID" value="JAC63899.1"/>
    <property type="molecule type" value="Transcribed_RNA"/>
</dbReference>
<keyword evidence="1" id="KW-0479">Metal-binding</keyword>
<dbReference type="GO" id="GO:0008270">
    <property type="term" value="F:zinc ion binding"/>
    <property type="evidence" value="ECO:0007669"/>
    <property type="project" value="UniProtKB-KW"/>
</dbReference>
<feature type="domain" description="SBP-type" evidence="6">
    <location>
        <begin position="1"/>
        <end position="78"/>
    </location>
</feature>
<keyword evidence="5" id="KW-1133">Transmembrane helix</keyword>
<organism evidence="7">
    <name type="scientific">Tetraselmis sp. GSL018</name>
    <dbReference type="NCBI Taxonomy" id="582737"/>
    <lineage>
        <taxon>Eukaryota</taxon>
        <taxon>Viridiplantae</taxon>
        <taxon>Chlorophyta</taxon>
        <taxon>core chlorophytes</taxon>
        <taxon>Chlorodendrophyceae</taxon>
        <taxon>Chlorodendrales</taxon>
        <taxon>Chlorodendraceae</taxon>
        <taxon>Tetraselmis</taxon>
    </lineage>
</organism>
<feature type="transmembrane region" description="Helical" evidence="5">
    <location>
        <begin position="969"/>
        <end position="993"/>
    </location>
</feature>
<name>A0A061QZJ1_9CHLO</name>
<keyword evidence="2" id="KW-0863">Zinc-finger</keyword>
<dbReference type="InterPro" id="IPR036893">
    <property type="entry name" value="SBP_sf"/>
</dbReference>
<dbReference type="PROSITE" id="PS51141">
    <property type="entry name" value="ZF_SBP"/>
    <property type="match status" value="1"/>
</dbReference>
<evidence type="ECO:0000256" key="1">
    <source>
        <dbReference type="ARBA" id="ARBA00022723"/>
    </source>
</evidence>
<dbReference type="AlphaFoldDB" id="A0A061QZJ1"/>